<dbReference type="EMBL" id="JABSTR010000007">
    <property type="protein sequence ID" value="KAH9375789.1"/>
    <property type="molecule type" value="Genomic_DNA"/>
</dbReference>
<sequence length="184" mass="20038">MGRLPRNSARRRRLAKAHNFSVMNKSPVTHTIVYTGMAVTSVPLRNDTSEEDENGPVHVCAVAWVDTTHCVANAGLLTSTATADTTYNNLLALLHAAQWVRNTFEPRDTPHKLLLFTDSARAYNICRRVSGASSSYPGILGTLVAIFLELHSYLNITASIAWANPPPPPSREGIEWAHSDGSCG</sequence>
<accession>A0A9J6GJS8</accession>
<reference evidence="1 2" key="1">
    <citation type="journal article" date="2020" name="Cell">
        <title>Large-Scale Comparative Analyses of Tick Genomes Elucidate Their Genetic Diversity and Vector Capacities.</title>
        <authorList>
            <consortium name="Tick Genome and Microbiome Consortium (TIGMIC)"/>
            <person name="Jia N."/>
            <person name="Wang J."/>
            <person name="Shi W."/>
            <person name="Du L."/>
            <person name="Sun Y."/>
            <person name="Zhan W."/>
            <person name="Jiang J.F."/>
            <person name="Wang Q."/>
            <person name="Zhang B."/>
            <person name="Ji P."/>
            <person name="Bell-Sakyi L."/>
            <person name="Cui X.M."/>
            <person name="Yuan T.T."/>
            <person name="Jiang B.G."/>
            <person name="Yang W.F."/>
            <person name="Lam T.T."/>
            <person name="Chang Q.C."/>
            <person name="Ding S.J."/>
            <person name="Wang X.J."/>
            <person name="Zhu J.G."/>
            <person name="Ruan X.D."/>
            <person name="Zhao L."/>
            <person name="Wei J.T."/>
            <person name="Ye R.Z."/>
            <person name="Que T.C."/>
            <person name="Du C.H."/>
            <person name="Zhou Y.H."/>
            <person name="Cheng J.X."/>
            <person name="Dai P.F."/>
            <person name="Guo W.B."/>
            <person name="Han X.H."/>
            <person name="Huang E.J."/>
            <person name="Li L.F."/>
            <person name="Wei W."/>
            <person name="Gao Y.C."/>
            <person name="Liu J.Z."/>
            <person name="Shao H.Z."/>
            <person name="Wang X."/>
            <person name="Wang C.C."/>
            <person name="Yang T.C."/>
            <person name="Huo Q.B."/>
            <person name="Li W."/>
            <person name="Chen H.Y."/>
            <person name="Chen S.E."/>
            <person name="Zhou L.G."/>
            <person name="Ni X.B."/>
            <person name="Tian J.H."/>
            <person name="Sheng Y."/>
            <person name="Liu T."/>
            <person name="Pan Y.S."/>
            <person name="Xia L.Y."/>
            <person name="Li J."/>
            <person name="Zhao F."/>
            <person name="Cao W.C."/>
        </authorList>
    </citation>
    <scope>NUCLEOTIDE SEQUENCE [LARGE SCALE GENOMIC DNA]</scope>
    <source>
        <strain evidence="1">HaeL-2018</strain>
    </source>
</reference>
<gene>
    <name evidence="1" type="ORF">HPB48_011232</name>
</gene>
<evidence type="ECO:0000313" key="1">
    <source>
        <dbReference type="EMBL" id="KAH9375789.1"/>
    </source>
</evidence>
<dbReference type="Proteomes" id="UP000821853">
    <property type="component" value="Chromosome 5"/>
</dbReference>
<protein>
    <submittedName>
        <fullName evidence="1">Uncharacterized protein</fullName>
    </submittedName>
</protein>
<proteinExistence type="predicted"/>
<dbReference type="AlphaFoldDB" id="A0A9J6GJS8"/>
<dbReference type="VEuPathDB" id="VectorBase:HLOH_045174"/>
<dbReference type="OrthoDB" id="10548076at2759"/>
<name>A0A9J6GJS8_HAELO</name>
<keyword evidence="2" id="KW-1185">Reference proteome</keyword>
<comment type="caution">
    <text evidence="1">The sequence shown here is derived from an EMBL/GenBank/DDBJ whole genome shotgun (WGS) entry which is preliminary data.</text>
</comment>
<evidence type="ECO:0000313" key="2">
    <source>
        <dbReference type="Proteomes" id="UP000821853"/>
    </source>
</evidence>
<organism evidence="1 2">
    <name type="scientific">Haemaphysalis longicornis</name>
    <name type="common">Bush tick</name>
    <dbReference type="NCBI Taxonomy" id="44386"/>
    <lineage>
        <taxon>Eukaryota</taxon>
        <taxon>Metazoa</taxon>
        <taxon>Ecdysozoa</taxon>
        <taxon>Arthropoda</taxon>
        <taxon>Chelicerata</taxon>
        <taxon>Arachnida</taxon>
        <taxon>Acari</taxon>
        <taxon>Parasitiformes</taxon>
        <taxon>Ixodida</taxon>
        <taxon>Ixodoidea</taxon>
        <taxon>Ixodidae</taxon>
        <taxon>Haemaphysalinae</taxon>
        <taxon>Haemaphysalis</taxon>
    </lineage>
</organism>